<dbReference type="Pfam" id="PF07591">
    <property type="entry name" value="PT-HINT"/>
    <property type="match status" value="1"/>
</dbReference>
<dbReference type="Gene3D" id="2.170.16.10">
    <property type="entry name" value="Hedgehog/Intein (Hint) domain"/>
    <property type="match status" value="1"/>
</dbReference>
<protein>
    <submittedName>
        <fullName evidence="1">Polymorphic toxin-type HINT domain-containing protein</fullName>
    </submittedName>
</protein>
<name>A0ABW4RMS1_9BACL</name>
<dbReference type="InterPro" id="IPR036844">
    <property type="entry name" value="Hint_dom_sf"/>
</dbReference>
<dbReference type="InterPro" id="IPR030934">
    <property type="entry name" value="Intein_C"/>
</dbReference>
<keyword evidence="2" id="KW-1185">Reference proteome</keyword>
<evidence type="ECO:0000313" key="1">
    <source>
        <dbReference type="EMBL" id="MFD1887617.1"/>
    </source>
</evidence>
<dbReference type="RefSeq" id="WP_347324083.1">
    <property type="nucleotide sequence ID" value="NZ_JBCGUH010000002.1"/>
</dbReference>
<reference evidence="2" key="1">
    <citation type="journal article" date="2019" name="Int. J. Syst. Evol. Microbiol.">
        <title>The Global Catalogue of Microorganisms (GCM) 10K type strain sequencing project: providing services to taxonomists for standard genome sequencing and annotation.</title>
        <authorList>
            <consortium name="The Broad Institute Genomics Platform"/>
            <consortium name="The Broad Institute Genome Sequencing Center for Infectious Disease"/>
            <person name="Wu L."/>
            <person name="Ma J."/>
        </authorList>
    </citation>
    <scope>NUCLEOTIDE SEQUENCE [LARGE SCALE GENOMIC DNA]</scope>
    <source>
        <strain evidence="2">CCUG 54950</strain>
    </source>
</reference>
<gene>
    <name evidence="1" type="ORF">ACFSC9_19250</name>
</gene>
<dbReference type="CDD" id="cd00081">
    <property type="entry name" value="Hint"/>
    <property type="match status" value="1"/>
</dbReference>
<proteinExistence type="predicted"/>
<accession>A0ABW4RMS1</accession>
<organism evidence="1 2">
    <name type="scientific">Paenibacillus wenxiniae</name>
    <dbReference type="NCBI Taxonomy" id="1636843"/>
    <lineage>
        <taxon>Bacteria</taxon>
        <taxon>Bacillati</taxon>
        <taxon>Bacillota</taxon>
        <taxon>Bacilli</taxon>
        <taxon>Bacillales</taxon>
        <taxon>Paenibacillaceae</taxon>
        <taxon>Paenibacillus</taxon>
    </lineage>
</organism>
<dbReference type="NCBIfam" id="TIGR01443">
    <property type="entry name" value="intein_Cterm"/>
    <property type="match status" value="1"/>
</dbReference>
<dbReference type="Proteomes" id="UP001597233">
    <property type="component" value="Unassembled WGS sequence"/>
</dbReference>
<dbReference type="SUPFAM" id="SSF51294">
    <property type="entry name" value="Hedgehog/intein (Hint) domain"/>
    <property type="match status" value="1"/>
</dbReference>
<sequence>MNESAREVAYKETTITFNRKTDEIYKIHVGGQMIESTFNHPFYVKNKGWTFVKDLTVGDLLVQSNGNTLKIDSIEFLHKHVTVYNLTVDEFHTYFISDLGIWVHNTDVCVFSAKGNGELRATRRPAFDEWMKEGVEVNGQHFNLNKHAYNSLFKSGRKDIMPDDVTYALSQKSTPGNPGSVVYTNPVTGTKVYVNPTSSEIGGVQPRSFKD</sequence>
<evidence type="ECO:0000313" key="2">
    <source>
        <dbReference type="Proteomes" id="UP001597233"/>
    </source>
</evidence>
<dbReference type="EMBL" id="JBHUEH010000032">
    <property type="protein sequence ID" value="MFD1887617.1"/>
    <property type="molecule type" value="Genomic_DNA"/>
</dbReference>
<dbReference type="PROSITE" id="PS50818">
    <property type="entry name" value="INTEIN_C_TER"/>
    <property type="match status" value="1"/>
</dbReference>
<comment type="caution">
    <text evidence="1">The sequence shown here is derived from an EMBL/GenBank/DDBJ whole genome shotgun (WGS) entry which is preliminary data.</text>
</comment>